<keyword evidence="3" id="KW-1185">Reference proteome</keyword>
<feature type="compositionally biased region" description="Basic and acidic residues" evidence="1">
    <location>
        <begin position="623"/>
        <end position="653"/>
    </location>
</feature>
<sequence length="795" mass="91218">MLCFFRKRHHLDDVKLGPRFRKRRNRKLRYPVQQGIGDTIIVPTMILDYRGPSETDITVTSLPRVGPHTYVTMEGDFVLGYLGNTIIAKATASGLGTIQKPLRDAYFEYRKTSGKKSKKKDLTEVGLRVSPQGIYILVAGSHPGSNESFYDMQSVSFFEAVTFKTVKGTDKKLQAGFLPIDINRSPNTGSEKLFTPLDKKYQTFAKMDHPAILALVMRRTTGVRALECHAFVCEDDRQALSIVNMIGTLQERGGDPRVMDYQRPYDPYGGPPRRPDNFHGEFRDSDPGFPRGQRPPPDRWDPPDSDSRQMGSDPRGMLGASRNDRLIPPQHYDDGGRRLGGENRYPTDEVVYRHERQRSNEYGRGEEYGDRRSGDFRHERQRSGDFRHERQGSGDFRHERQRSGDYARDVDPRYGDEEVRYRHERQRSNELRASEHYGDRRSGDYAGDRRSGGMLHERQRSGEITPRDELRSSRDMHEFGRQGRPETRPEGQMRIPRPMSPVRPGPATAPKPSRALSPGPYKGGEYQQRQPLRSPRDERGPPTPSGPEYSLSSLESRQEMENRPNKPVARVPPHLVAGVKVLPTGFRASIQQKAGQKPPKSPVDERRAIAPEEGEENPYDNAISRREFYKKEGRNALSESERYFDEPGKESRYVYHPPNPPDVLPVEERERQRDMNNPDLNDYDRVIRRDNNFNDPHGQNANYRYSAPPIDRGRDAKPWSYDEQFQKFSREKDSDDLKRPNYSDGEFKFYDSSGGSDGRKAYEVKDQFSKMNIQNQKGGLNTAGTNFEESLGYFP</sequence>
<dbReference type="SUPFAM" id="SSF50729">
    <property type="entry name" value="PH domain-like"/>
    <property type="match status" value="1"/>
</dbReference>
<evidence type="ECO:0000313" key="3">
    <source>
        <dbReference type="Proteomes" id="UP001186944"/>
    </source>
</evidence>
<feature type="compositionally biased region" description="Polar residues" evidence="1">
    <location>
        <begin position="776"/>
        <end position="788"/>
    </location>
</feature>
<feature type="compositionally biased region" description="Basic and acidic residues" evidence="1">
    <location>
        <begin position="666"/>
        <end position="692"/>
    </location>
</feature>
<feature type="compositionally biased region" description="Basic and acidic residues" evidence="1">
    <location>
        <begin position="724"/>
        <end position="749"/>
    </location>
</feature>
<feature type="compositionally biased region" description="Pro residues" evidence="1">
    <location>
        <begin position="498"/>
        <end position="509"/>
    </location>
</feature>
<name>A0AA88XDP2_PINIB</name>
<feature type="region of interest" description="Disordered" evidence="1">
    <location>
        <begin position="776"/>
        <end position="795"/>
    </location>
</feature>
<dbReference type="EMBL" id="VSWD01000014">
    <property type="protein sequence ID" value="KAK3083364.1"/>
    <property type="molecule type" value="Genomic_DNA"/>
</dbReference>
<evidence type="ECO:0000256" key="1">
    <source>
        <dbReference type="SAM" id="MobiDB-lite"/>
    </source>
</evidence>
<dbReference type="AlphaFoldDB" id="A0AA88XDP2"/>
<organism evidence="2 3">
    <name type="scientific">Pinctada imbricata</name>
    <name type="common">Atlantic pearl-oyster</name>
    <name type="synonym">Pinctada martensii</name>
    <dbReference type="NCBI Taxonomy" id="66713"/>
    <lineage>
        <taxon>Eukaryota</taxon>
        <taxon>Metazoa</taxon>
        <taxon>Spiralia</taxon>
        <taxon>Lophotrochozoa</taxon>
        <taxon>Mollusca</taxon>
        <taxon>Bivalvia</taxon>
        <taxon>Autobranchia</taxon>
        <taxon>Pteriomorphia</taxon>
        <taxon>Pterioida</taxon>
        <taxon>Pterioidea</taxon>
        <taxon>Pteriidae</taxon>
        <taxon>Pinctada</taxon>
    </lineage>
</organism>
<feature type="compositionally biased region" description="Polar residues" evidence="1">
    <location>
        <begin position="693"/>
        <end position="703"/>
    </location>
</feature>
<accession>A0AA88XDP2</accession>
<feature type="compositionally biased region" description="Basic and acidic residues" evidence="1">
    <location>
        <begin position="273"/>
        <end position="286"/>
    </location>
</feature>
<comment type="caution">
    <text evidence="2">The sequence shown here is derived from an EMBL/GenBank/DDBJ whole genome shotgun (WGS) entry which is preliminary data.</text>
</comment>
<dbReference type="PANTHER" id="PTHR21219:SF4">
    <property type="entry name" value="PID DOMAIN-CONTAINING PROTEIN"/>
    <property type="match status" value="1"/>
</dbReference>
<gene>
    <name evidence="2" type="ORF">FSP39_020832</name>
</gene>
<protein>
    <recommendedName>
        <fullName evidence="4">PID domain-containing protein</fullName>
    </recommendedName>
</protein>
<dbReference type="Gene3D" id="2.30.29.30">
    <property type="entry name" value="Pleckstrin-homology domain (PH domain)/Phosphotyrosine-binding domain (PTB)"/>
    <property type="match status" value="1"/>
</dbReference>
<feature type="compositionally biased region" description="Basic and acidic residues" evidence="1">
    <location>
        <begin position="296"/>
        <end position="307"/>
    </location>
</feature>
<evidence type="ECO:0000313" key="2">
    <source>
        <dbReference type="EMBL" id="KAK3083364.1"/>
    </source>
</evidence>
<dbReference type="PANTHER" id="PTHR21219">
    <property type="entry name" value="FI19613P1"/>
    <property type="match status" value="1"/>
</dbReference>
<evidence type="ECO:0008006" key="4">
    <source>
        <dbReference type="Google" id="ProtNLM"/>
    </source>
</evidence>
<feature type="compositionally biased region" description="Basic and acidic residues" evidence="1">
    <location>
        <begin position="331"/>
        <end position="491"/>
    </location>
</feature>
<dbReference type="Proteomes" id="UP001186944">
    <property type="component" value="Unassembled WGS sequence"/>
</dbReference>
<reference evidence="2" key="1">
    <citation type="submission" date="2019-08" db="EMBL/GenBank/DDBJ databases">
        <title>The improved chromosome-level genome for the pearl oyster Pinctada fucata martensii using PacBio sequencing and Hi-C.</title>
        <authorList>
            <person name="Zheng Z."/>
        </authorList>
    </citation>
    <scope>NUCLEOTIDE SEQUENCE</scope>
    <source>
        <strain evidence="2">ZZ-2019</strain>
        <tissue evidence="2">Adductor muscle</tissue>
    </source>
</reference>
<feature type="region of interest" description="Disordered" evidence="1">
    <location>
        <begin position="252"/>
        <end position="573"/>
    </location>
</feature>
<proteinExistence type="predicted"/>
<feature type="region of interest" description="Disordered" evidence="1">
    <location>
        <begin position="587"/>
        <end position="760"/>
    </location>
</feature>
<dbReference type="InterPro" id="IPR011993">
    <property type="entry name" value="PH-like_dom_sf"/>
</dbReference>